<evidence type="ECO:0000256" key="4">
    <source>
        <dbReference type="ARBA" id="ARBA00022692"/>
    </source>
</evidence>
<dbReference type="GO" id="GO:0006508">
    <property type="term" value="P:proteolysis"/>
    <property type="evidence" value="ECO:0007669"/>
    <property type="project" value="InterPro"/>
</dbReference>
<evidence type="ECO:0000313" key="16">
    <source>
        <dbReference type="Proteomes" id="UP000466848"/>
    </source>
</evidence>
<dbReference type="FunFam" id="3.40.50.300:FF:000299">
    <property type="entry name" value="ABC transporter ATP-binding protein/permease"/>
    <property type="match status" value="1"/>
</dbReference>
<evidence type="ECO:0000256" key="1">
    <source>
        <dbReference type="ARBA" id="ARBA00004651"/>
    </source>
</evidence>
<evidence type="ECO:0000256" key="5">
    <source>
        <dbReference type="ARBA" id="ARBA00022741"/>
    </source>
</evidence>
<dbReference type="InterPro" id="IPR022514">
    <property type="entry name" value="NHPM_micro_ABC1"/>
</dbReference>
<dbReference type="PANTHER" id="PTHR43394">
    <property type="entry name" value="ATP-DEPENDENT PERMEASE MDL1, MITOCHONDRIAL"/>
    <property type="match status" value="1"/>
</dbReference>
<dbReference type="InterPro" id="IPR036640">
    <property type="entry name" value="ABC1_TM_sf"/>
</dbReference>
<keyword evidence="7" id="KW-0645">Protease</keyword>
<dbReference type="InterPro" id="IPR017871">
    <property type="entry name" value="ABC_transporter-like_CS"/>
</dbReference>
<dbReference type="CDD" id="cd18569">
    <property type="entry name" value="ABC_6TM_NHLM_bacteriocin"/>
    <property type="match status" value="1"/>
</dbReference>
<evidence type="ECO:0000256" key="9">
    <source>
        <dbReference type="ARBA" id="ARBA00022989"/>
    </source>
</evidence>
<evidence type="ECO:0000256" key="8">
    <source>
        <dbReference type="ARBA" id="ARBA00022840"/>
    </source>
</evidence>
<feature type="transmembrane region" description="Helical" evidence="11">
    <location>
        <begin position="282"/>
        <end position="303"/>
    </location>
</feature>
<dbReference type="InterPro" id="IPR003439">
    <property type="entry name" value="ABC_transporter-like_ATP-bd"/>
</dbReference>
<dbReference type="Gene3D" id="3.40.50.300">
    <property type="entry name" value="P-loop containing nucleotide triphosphate hydrolases"/>
    <property type="match status" value="1"/>
</dbReference>
<dbReference type="PROSITE" id="PS50893">
    <property type="entry name" value="ABC_TRANSPORTER_2"/>
    <property type="match status" value="1"/>
</dbReference>
<keyword evidence="7" id="KW-0788">Thiol protease</keyword>
<dbReference type="SUPFAM" id="SSF90123">
    <property type="entry name" value="ABC transporter transmembrane region"/>
    <property type="match status" value="1"/>
</dbReference>
<dbReference type="Proteomes" id="UP000466848">
    <property type="component" value="Chromosome"/>
</dbReference>
<keyword evidence="10 11" id="KW-0472">Membrane</keyword>
<dbReference type="Gene3D" id="1.20.1560.10">
    <property type="entry name" value="ABC transporter type 1, transmembrane domain"/>
    <property type="match status" value="1"/>
</dbReference>
<dbReference type="GO" id="GO:0005886">
    <property type="term" value="C:plasma membrane"/>
    <property type="evidence" value="ECO:0007669"/>
    <property type="project" value="UniProtKB-SubCell"/>
</dbReference>
<accession>A0A858BUR3</accession>
<dbReference type="InterPro" id="IPR011527">
    <property type="entry name" value="ABC1_TM_dom"/>
</dbReference>
<feature type="domain" description="ABC transmembrane type-1" evidence="13">
    <location>
        <begin position="173"/>
        <end position="454"/>
    </location>
</feature>
<keyword evidence="6" id="KW-0378">Hydrolase</keyword>
<dbReference type="RefSeq" id="WP_163066496.1">
    <property type="nucleotide sequence ID" value="NZ_CP048649.1"/>
</dbReference>
<dbReference type="GO" id="GO:0008234">
    <property type="term" value="F:cysteine-type peptidase activity"/>
    <property type="evidence" value="ECO:0007669"/>
    <property type="project" value="UniProtKB-KW"/>
</dbReference>
<evidence type="ECO:0000259" key="14">
    <source>
        <dbReference type="PROSITE" id="PS50990"/>
    </source>
</evidence>
<evidence type="ECO:0000259" key="13">
    <source>
        <dbReference type="PROSITE" id="PS50929"/>
    </source>
</evidence>
<dbReference type="SUPFAM" id="SSF52540">
    <property type="entry name" value="P-loop containing nucleoside triphosphate hydrolases"/>
    <property type="match status" value="1"/>
</dbReference>
<dbReference type="PROSITE" id="PS50990">
    <property type="entry name" value="PEPTIDASE_C39"/>
    <property type="match status" value="1"/>
</dbReference>
<evidence type="ECO:0000256" key="10">
    <source>
        <dbReference type="ARBA" id="ARBA00023136"/>
    </source>
</evidence>
<dbReference type="KEGG" id="abut:Ami103574_08315"/>
<protein>
    <submittedName>
        <fullName evidence="15">NHLP family bacteriocin export ABC transporter peptidase/permease/ATPase subunit</fullName>
    </submittedName>
</protein>
<dbReference type="PANTHER" id="PTHR43394:SF1">
    <property type="entry name" value="ATP-BINDING CASSETTE SUB-FAMILY B MEMBER 10, MITOCHONDRIAL"/>
    <property type="match status" value="1"/>
</dbReference>
<dbReference type="PROSITE" id="PS50929">
    <property type="entry name" value="ABC_TM1F"/>
    <property type="match status" value="1"/>
</dbReference>
<dbReference type="AlphaFoldDB" id="A0A858BUR3"/>
<evidence type="ECO:0000256" key="2">
    <source>
        <dbReference type="ARBA" id="ARBA00022448"/>
    </source>
</evidence>
<proteinExistence type="predicted"/>
<reference evidence="15 16" key="1">
    <citation type="submission" date="2020-02" db="EMBL/GenBank/DDBJ databases">
        <authorList>
            <person name="Kim Y.B."/>
            <person name="Roh S.W."/>
        </authorList>
    </citation>
    <scope>NUCLEOTIDE SEQUENCE [LARGE SCALE GENOMIC DNA]</scope>
    <source>
        <strain evidence="15 16">DSM 103574</strain>
    </source>
</reference>
<dbReference type="Gene3D" id="3.90.70.10">
    <property type="entry name" value="Cysteine proteinases"/>
    <property type="match status" value="1"/>
</dbReference>
<evidence type="ECO:0000256" key="11">
    <source>
        <dbReference type="SAM" id="Phobius"/>
    </source>
</evidence>
<dbReference type="GO" id="GO:0015421">
    <property type="term" value="F:ABC-type oligopeptide transporter activity"/>
    <property type="evidence" value="ECO:0007669"/>
    <property type="project" value="TreeGrafter"/>
</dbReference>
<dbReference type="GO" id="GO:0016887">
    <property type="term" value="F:ATP hydrolysis activity"/>
    <property type="evidence" value="ECO:0007669"/>
    <property type="project" value="InterPro"/>
</dbReference>
<keyword evidence="16" id="KW-1185">Reference proteome</keyword>
<dbReference type="Pfam" id="PF00005">
    <property type="entry name" value="ABC_tran"/>
    <property type="match status" value="1"/>
</dbReference>
<evidence type="ECO:0000313" key="15">
    <source>
        <dbReference type="EMBL" id="QIB69327.1"/>
    </source>
</evidence>
<dbReference type="NCBIfam" id="TIGR03796">
    <property type="entry name" value="NHLM_micro_ABC1"/>
    <property type="match status" value="1"/>
</dbReference>
<sequence>MFAAKYKLKAETGTVKVPMIMQMETVECGAVCLAMILGYYGKWISLEQVRKDCGVSRDGSKALNMLKAARNYSLSAKGYRYEPEELQHVGKFPCIIHWNLNHFVVLCGFKGGYAYLNDPAQGEIKVDMQTFDKCFTGICLQFEPTADFQKEGQPHSILPFVKERLGGAKDAFAFLLLTAVIGALTGILFPGFSRILIDRLLTGKNPDWLDFFLVGFLALAAIQLTVSTIRAIYSLKIEGKIAVTANAAFLWHVFCLPMEFFSQRMAGDIQERASSNERTASILMDQMAPLILDFGVLLIYFAVMLKYSVILTCVTVTSMGLHLLFARAISERRVNVTRAQQRDKGKLASITLSGIEMIETIKASGAEHSFFRRWSGCRGAVNRADVRFLELNQYLGALPGIILSVMNALILFLGAFLVIKGEMTIGMILAFQGLIAVFSAPAKRLVEAGQSLQEMRTDVERIEDVQQYPADVIYEKEDIQQQISYQKLSGRIMINDLTFGYSKLEEPLIRDFSLLLETGKSVAVVGTSGCGKSTLAKLIAGLYRPWQGEILFDERRVEDIPREVFTGSVAVVDQDIILFEDTVAANIKMWDNSIEDYEMILAARDAQLHEDIMKREGGYRAKLLEGGKNLSGGERQRMEIARVLAGDPTLLIMDEATSALDAQTEYEVVQAIQNRGITCIMIAHRLSAVRNCDEIIVMDKGKIVGQGTHEVLYQNNTYYRSLVASE</sequence>
<keyword evidence="5" id="KW-0547">Nucleotide-binding</keyword>
<comment type="subcellular location">
    <subcellularLocation>
        <location evidence="1">Cell membrane</location>
        <topology evidence="1">Multi-pass membrane protein</topology>
    </subcellularLocation>
</comment>
<feature type="domain" description="ABC transporter" evidence="12">
    <location>
        <begin position="492"/>
        <end position="725"/>
    </location>
</feature>
<keyword evidence="2" id="KW-0813">Transport</keyword>
<dbReference type="SMART" id="SM00382">
    <property type="entry name" value="AAA"/>
    <property type="match status" value="1"/>
</dbReference>
<feature type="transmembrane region" description="Helical" evidence="11">
    <location>
        <begin position="172"/>
        <end position="192"/>
    </location>
</feature>
<dbReference type="Pfam" id="PF00664">
    <property type="entry name" value="ABC_membrane"/>
    <property type="match status" value="1"/>
</dbReference>
<dbReference type="Pfam" id="PF03412">
    <property type="entry name" value="Peptidase_C39"/>
    <property type="match status" value="1"/>
</dbReference>
<feature type="transmembrane region" description="Helical" evidence="11">
    <location>
        <begin position="309"/>
        <end position="329"/>
    </location>
</feature>
<name>A0A858BUR3_9FIRM</name>
<evidence type="ECO:0000256" key="7">
    <source>
        <dbReference type="ARBA" id="ARBA00022807"/>
    </source>
</evidence>
<dbReference type="InterPro" id="IPR005074">
    <property type="entry name" value="Peptidase_C39"/>
</dbReference>
<gene>
    <name evidence="15" type="ORF">Ami103574_08315</name>
</gene>
<dbReference type="GO" id="GO:0005524">
    <property type="term" value="F:ATP binding"/>
    <property type="evidence" value="ECO:0007669"/>
    <property type="project" value="UniProtKB-KW"/>
</dbReference>
<evidence type="ECO:0000256" key="6">
    <source>
        <dbReference type="ARBA" id="ARBA00022801"/>
    </source>
</evidence>
<dbReference type="EMBL" id="CP048649">
    <property type="protein sequence ID" value="QIB69327.1"/>
    <property type="molecule type" value="Genomic_DNA"/>
</dbReference>
<feature type="transmembrane region" description="Helical" evidence="11">
    <location>
        <begin position="212"/>
        <end position="233"/>
    </location>
</feature>
<evidence type="ECO:0000259" key="12">
    <source>
        <dbReference type="PROSITE" id="PS50893"/>
    </source>
</evidence>
<feature type="domain" description="Peptidase C39" evidence="14">
    <location>
        <begin position="22"/>
        <end position="142"/>
    </location>
</feature>
<feature type="transmembrane region" description="Helical" evidence="11">
    <location>
        <begin position="397"/>
        <end position="419"/>
    </location>
</feature>
<organism evidence="15 16">
    <name type="scientific">Aminipila butyrica</name>
    <dbReference type="NCBI Taxonomy" id="433296"/>
    <lineage>
        <taxon>Bacteria</taxon>
        <taxon>Bacillati</taxon>
        <taxon>Bacillota</taxon>
        <taxon>Clostridia</taxon>
        <taxon>Peptostreptococcales</taxon>
        <taxon>Anaerovoracaceae</taxon>
        <taxon>Aminipila</taxon>
    </lineage>
</organism>
<dbReference type="InterPro" id="IPR003593">
    <property type="entry name" value="AAA+_ATPase"/>
</dbReference>
<keyword evidence="3" id="KW-1003">Cell membrane</keyword>
<dbReference type="InterPro" id="IPR027417">
    <property type="entry name" value="P-loop_NTPase"/>
</dbReference>
<keyword evidence="4 11" id="KW-0812">Transmembrane</keyword>
<keyword evidence="8" id="KW-0067">ATP-binding</keyword>
<evidence type="ECO:0000256" key="3">
    <source>
        <dbReference type="ARBA" id="ARBA00022475"/>
    </source>
</evidence>
<dbReference type="InterPro" id="IPR039421">
    <property type="entry name" value="Type_1_exporter"/>
</dbReference>
<dbReference type="PROSITE" id="PS00211">
    <property type="entry name" value="ABC_TRANSPORTER_1"/>
    <property type="match status" value="1"/>
</dbReference>
<keyword evidence="9 11" id="KW-1133">Transmembrane helix</keyword>